<keyword evidence="2" id="KW-1185">Reference proteome</keyword>
<dbReference type="OrthoDB" id="1073749at2"/>
<gene>
    <name evidence="1" type="ORF">SAMN05444266_111103</name>
</gene>
<dbReference type="NCBIfam" id="TIGR04085">
    <property type="entry name" value="rSAM_more_4Fe4S"/>
    <property type="match status" value="1"/>
</dbReference>
<dbReference type="InterPro" id="IPR058240">
    <property type="entry name" value="rSAM_sf"/>
</dbReference>
<dbReference type="Gene3D" id="3.20.20.70">
    <property type="entry name" value="Aldolase class I"/>
    <property type="match status" value="1"/>
</dbReference>
<dbReference type="Proteomes" id="UP000184420">
    <property type="component" value="Unassembled WGS sequence"/>
</dbReference>
<dbReference type="InterPro" id="IPR026497">
    <property type="entry name" value="GRASP-with-SPASM"/>
</dbReference>
<dbReference type="RefSeq" id="WP_073086721.1">
    <property type="nucleotide sequence ID" value="NZ_FRBL01000011.1"/>
</dbReference>
<name>A0A1M7LRD1_9BACT</name>
<evidence type="ECO:0000313" key="1">
    <source>
        <dbReference type="EMBL" id="SHM80816.1"/>
    </source>
</evidence>
<dbReference type="SUPFAM" id="SSF102114">
    <property type="entry name" value="Radical SAM enzymes"/>
    <property type="match status" value="1"/>
</dbReference>
<protein>
    <submittedName>
        <fullName evidence="1">SPASM domain peptide maturase, grasp-with-spasm system</fullName>
    </submittedName>
</protein>
<dbReference type="AlphaFoldDB" id="A0A1M7LRD1"/>
<accession>A0A1M7LRD1</accession>
<proteinExistence type="predicted"/>
<dbReference type="NCBIfam" id="TIGR04193">
    <property type="entry name" value="SPASM_w_grasp"/>
    <property type="match status" value="1"/>
</dbReference>
<evidence type="ECO:0000313" key="2">
    <source>
        <dbReference type="Proteomes" id="UP000184420"/>
    </source>
</evidence>
<dbReference type="InterPro" id="IPR023885">
    <property type="entry name" value="4Fe4S-binding_SPASM_dom"/>
</dbReference>
<dbReference type="EMBL" id="FRBL01000011">
    <property type="protein sequence ID" value="SHM80816.1"/>
    <property type="molecule type" value="Genomic_DNA"/>
</dbReference>
<reference evidence="1 2" key="1">
    <citation type="submission" date="2016-11" db="EMBL/GenBank/DDBJ databases">
        <authorList>
            <person name="Jaros S."/>
            <person name="Januszkiewicz K."/>
            <person name="Wedrychowicz H."/>
        </authorList>
    </citation>
    <scope>NUCLEOTIDE SEQUENCE [LARGE SCALE GENOMIC DNA]</scope>
    <source>
        <strain evidence="1 2">DSM 27406</strain>
    </source>
</reference>
<organism evidence="1 2">
    <name type="scientific">Chitinophaga jiangningensis</name>
    <dbReference type="NCBI Taxonomy" id="1419482"/>
    <lineage>
        <taxon>Bacteria</taxon>
        <taxon>Pseudomonadati</taxon>
        <taxon>Bacteroidota</taxon>
        <taxon>Chitinophagia</taxon>
        <taxon>Chitinophagales</taxon>
        <taxon>Chitinophagaceae</taxon>
        <taxon>Chitinophaga</taxon>
    </lineage>
</organism>
<sequence length="356" mass="41531">MEYFNLYANCQLVTGANMSLLCDLQMRRYYHIPNDTAEVITYLQQHSIDECIAYYGEDNREAITGYIDFLLSRELGFTDTQHLPELTPLSLSWDRFGDITNVIIEYNEEIDYNSAFFRELFNQQVHALEIRCYQHLPLEKLRSLLEQFNGTTLKFIKLVLPFHLTLELASLDQLVKKYPRVKSILVHTSPVDKMERIFAESVPVIFYKGSINSCLACGEIRTNYFTTNIELFTESQHHNTCLNRKLSIDLQGNIKNCPSLPESYGHVSTANLQEVLDNKDFHKYDNIRKDDIKVCKDCEFRHVCTDCRAYREDPNDLYSRPLKCGYDPYTNNWENWSQLPMKQQAIACYGLTALIN</sequence>
<dbReference type="STRING" id="1419482.SAMN05444266_111103"/>
<dbReference type="InterPro" id="IPR013785">
    <property type="entry name" value="Aldolase_TIM"/>
</dbReference>